<accession>K1WP11</accession>
<keyword evidence="3" id="KW-1185">Reference proteome</keyword>
<protein>
    <submittedName>
        <fullName evidence="2">Uncharacterized protein</fullName>
    </submittedName>
</protein>
<dbReference type="Proteomes" id="UP000006753">
    <property type="component" value="Unassembled WGS sequence"/>
</dbReference>
<evidence type="ECO:0000313" key="3">
    <source>
        <dbReference type="Proteomes" id="UP000006753"/>
    </source>
</evidence>
<evidence type="ECO:0000256" key="1">
    <source>
        <dbReference type="SAM" id="MobiDB-lite"/>
    </source>
</evidence>
<dbReference type="HOGENOM" id="CLU_1611130_0_0_1"/>
<dbReference type="InParanoid" id="K1WP11"/>
<dbReference type="KEGG" id="mbe:MBM_07749"/>
<organism evidence="2 3">
    <name type="scientific">Marssonina brunnea f. sp. multigermtubi (strain MB_m1)</name>
    <name type="common">Marssonina leaf spot fungus</name>
    <dbReference type="NCBI Taxonomy" id="1072389"/>
    <lineage>
        <taxon>Eukaryota</taxon>
        <taxon>Fungi</taxon>
        <taxon>Dikarya</taxon>
        <taxon>Ascomycota</taxon>
        <taxon>Pezizomycotina</taxon>
        <taxon>Leotiomycetes</taxon>
        <taxon>Helotiales</taxon>
        <taxon>Drepanopezizaceae</taxon>
        <taxon>Drepanopeziza</taxon>
    </lineage>
</organism>
<dbReference type="AlphaFoldDB" id="K1WP11"/>
<proteinExistence type="predicted"/>
<gene>
    <name evidence="2" type="ORF">MBM_07749</name>
</gene>
<sequence>MSLDPSNTPTRQAQKSQATCNQHPSIFSRTVSIQPPCTQRKARKIATPLKAKEDIEILGTGSQKAESWDRQRLLRITVYEMARANNERLLDRLARPTHLYLHYAETRLHLTGICVDGYVVVVVYQLVVGSVDDERKCQGPVPKYCFARPLVSCKAEDRSPEIDSA</sequence>
<name>K1WP11_MARBU</name>
<feature type="region of interest" description="Disordered" evidence="1">
    <location>
        <begin position="1"/>
        <end position="22"/>
    </location>
</feature>
<dbReference type="EMBL" id="JH921447">
    <property type="protein sequence ID" value="EKD14072.1"/>
    <property type="molecule type" value="Genomic_DNA"/>
</dbReference>
<reference evidence="2 3" key="1">
    <citation type="journal article" date="2012" name="BMC Genomics">
        <title>Sequencing the genome of Marssonina brunnea reveals fungus-poplar co-evolution.</title>
        <authorList>
            <person name="Zhu S."/>
            <person name="Cao Y.-Z."/>
            <person name="Jiang C."/>
            <person name="Tan B.-Y."/>
            <person name="Wang Z."/>
            <person name="Feng S."/>
            <person name="Zhang L."/>
            <person name="Su X.-H."/>
            <person name="Brejova B."/>
            <person name="Vinar T."/>
            <person name="Xu M."/>
            <person name="Wang M.-X."/>
            <person name="Zhang S.-G."/>
            <person name="Huang M.-R."/>
            <person name="Wu R."/>
            <person name="Zhou Y."/>
        </authorList>
    </citation>
    <scope>NUCLEOTIDE SEQUENCE [LARGE SCALE GENOMIC DNA]</scope>
    <source>
        <strain evidence="2 3">MB_m1</strain>
    </source>
</reference>
<evidence type="ECO:0000313" key="2">
    <source>
        <dbReference type="EMBL" id="EKD14072.1"/>
    </source>
</evidence>